<dbReference type="EMBL" id="LVHD01000018">
    <property type="protein sequence ID" value="OAG76770.1"/>
    <property type="molecule type" value="Genomic_DNA"/>
</dbReference>
<evidence type="ECO:0000313" key="3">
    <source>
        <dbReference type="Proteomes" id="UP000077349"/>
    </source>
</evidence>
<dbReference type="PANTHER" id="PTHR36919">
    <property type="entry name" value="BLR1215 PROTEIN"/>
    <property type="match status" value="1"/>
</dbReference>
<evidence type="ECO:0000259" key="1">
    <source>
        <dbReference type="Pfam" id="PF09917"/>
    </source>
</evidence>
<gene>
    <name evidence="2" type="ORF">Amal_02545</name>
</gene>
<dbReference type="eggNOG" id="COG4731">
    <property type="taxonomic scope" value="Bacteria"/>
</dbReference>
<reference evidence="2 3" key="1">
    <citation type="submission" date="2016-03" db="EMBL/GenBank/DDBJ databases">
        <title>Draft genome sequence of Acetobacter malorum CECT 7742, a strain isolated from strawberry vinegar.</title>
        <authorList>
            <person name="Sainz F."/>
            <person name="Mas A."/>
            <person name="Torija M.J."/>
        </authorList>
    </citation>
    <scope>NUCLEOTIDE SEQUENCE [LARGE SCALE GENOMIC DNA]</scope>
    <source>
        <strain evidence="2 3">CECT 7742</strain>
    </source>
</reference>
<dbReference type="Gene3D" id="2.40.128.520">
    <property type="match status" value="1"/>
</dbReference>
<dbReference type="InterPro" id="IPR019223">
    <property type="entry name" value="DUF2147"/>
</dbReference>
<name>A0A177G922_9PROT</name>
<protein>
    <recommendedName>
        <fullName evidence="1">DUF2147 domain-containing protein</fullName>
    </recommendedName>
</protein>
<dbReference type="STRING" id="178901.AmDm5_2625"/>
<dbReference type="Pfam" id="PF09917">
    <property type="entry name" value="DUF2147"/>
    <property type="match status" value="1"/>
</dbReference>
<comment type="caution">
    <text evidence="2">The sequence shown here is derived from an EMBL/GenBank/DDBJ whole genome shotgun (WGS) entry which is preliminary data.</text>
</comment>
<dbReference type="PANTHER" id="PTHR36919:SF2">
    <property type="entry name" value="BLL6627 PROTEIN"/>
    <property type="match status" value="1"/>
</dbReference>
<organism evidence="2 3">
    <name type="scientific">Acetobacter malorum</name>
    <dbReference type="NCBI Taxonomy" id="178901"/>
    <lineage>
        <taxon>Bacteria</taxon>
        <taxon>Pseudomonadati</taxon>
        <taxon>Pseudomonadota</taxon>
        <taxon>Alphaproteobacteria</taxon>
        <taxon>Acetobacterales</taxon>
        <taxon>Acetobacteraceae</taxon>
        <taxon>Acetobacter</taxon>
    </lineage>
</organism>
<accession>A0A177G922</accession>
<evidence type="ECO:0000313" key="2">
    <source>
        <dbReference type="EMBL" id="OAG76770.1"/>
    </source>
</evidence>
<feature type="domain" description="DUF2147" evidence="1">
    <location>
        <begin position="79"/>
        <end position="185"/>
    </location>
</feature>
<proteinExistence type="predicted"/>
<dbReference type="PATRIC" id="fig|178901.16.peg.2709"/>
<dbReference type="AlphaFoldDB" id="A0A177G922"/>
<sequence>MGASGRWLNVEGLAVTWHDHQLVPARTAVLLACLKREKSSVTLKNAWMTAFLSSFLLCAAVTAPGHAQAAEAPESVFMGYWLSQGHDGVFKIGMCGDTVCGQLVGLSYQGDDVPKDHKGQSECGIQMLTGFRQSSDDKNRWNGKILDPDSGHVYQAQIWSPQKDVMKLRGYIGLPLFGETQTWTRYEGTLGPVCKMP</sequence>
<dbReference type="Proteomes" id="UP000077349">
    <property type="component" value="Unassembled WGS sequence"/>
</dbReference>